<dbReference type="AlphaFoldDB" id="A0A644VY45"/>
<comment type="pathway">
    <text evidence="2">Cofactor biosynthesis; adenosylcobalamin biosynthesis.</text>
</comment>
<evidence type="ECO:0000256" key="8">
    <source>
        <dbReference type="ARBA" id="ARBA00023136"/>
    </source>
</evidence>
<evidence type="ECO:0000313" key="10">
    <source>
        <dbReference type="EMBL" id="MPL96339.1"/>
    </source>
</evidence>
<dbReference type="HAMAP" id="MF_00024">
    <property type="entry name" value="CobD_CbiB"/>
    <property type="match status" value="1"/>
</dbReference>
<keyword evidence="6 9" id="KW-0812">Transmembrane</keyword>
<evidence type="ECO:0000256" key="9">
    <source>
        <dbReference type="SAM" id="Phobius"/>
    </source>
</evidence>
<keyword evidence="4" id="KW-1003">Cell membrane</keyword>
<evidence type="ECO:0000256" key="2">
    <source>
        <dbReference type="ARBA" id="ARBA00004953"/>
    </source>
</evidence>
<proteinExistence type="inferred from homology"/>
<feature type="transmembrane region" description="Helical" evidence="9">
    <location>
        <begin position="55"/>
        <end position="75"/>
    </location>
</feature>
<evidence type="ECO:0000256" key="6">
    <source>
        <dbReference type="ARBA" id="ARBA00022692"/>
    </source>
</evidence>
<gene>
    <name evidence="10" type="primary">cobD_13</name>
    <name evidence="10" type="ORF">SDC9_42517</name>
</gene>
<dbReference type="PANTHER" id="PTHR34308">
    <property type="entry name" value="COBALAMIN BIOSYNTHESIS PROTEIN CBIB"/>
    <property type="match status" value="1"/>
</dbReference>
<feature type="transmembrane region" description="Helical" evidence="9">
    <location>
        <begin position="82"/>
        <end position="100"/>
    </location>
</feature>
<accession>A0A644VY45</accession>
<protein>
    <submittedName>
        <fullName evidence="10">Cobalamin biosynthesis protein CobD</fullName>
    </submittedName>
</protein>
<feature type="transmembrane region" description="Helical" evidence="9">
    <location>
        <begin position="159"/>
        <end position="177"/>
    </location>
</feature>
<evidence type="ECO:0000256" key="4">
    <source>
        <dbReference type="ARBA" id="ARBA00022475"/>
    </source>
</evidence>
<dbReference type="EMBL" id="VSSQ01000505">
    <property type="protein sequence ID" value="MPL96339.1"/>
    <property type="molecule type" value="Genomic_DNA"/>
</dbReference>
<evidence type="ECO:0000256" key="5">
    <source>
        <dbReference type="ARBA" id="ARBA00022573"/>
    </source>
</evidence>
<reference evidence="10" key="1">
    <citation type="submission" date="2019-08" db="EMBL/GenBank/DDBJ databases">
        <authorList>
            <person name="Kucharzyk K."/>
            <person name="Murdoch R.W."/>
            <person name="Higgins S."/>
            <person name="Loffler F."/>
        </authorList>
    </citation>
    <scope>NUCLEOTIDE SEQUENCE</scope>
</reference>
<evidence type="ECO:0000256" key="3">
    <source>
        <dbReference type="ARBA" id="ARBA00006263"/>
    </source>
</evidence>
<keyword evidence="5" id="KW-0169">Cobalamin biosynthesis</keyword>
<dbReference type="PANTHER" id="PTHR34308:SF1">
    <property type="entry name" value="COBALAMIN BIOSYNTHESIS PROTEIN CBIB"/>
    <property type="match status" value="1"/>
</dbReference>
<dbReference type="GO" id="GO:0048472">
    <property type="term" value="F:threonine-phosphate decarboxylase activity"/>
    <property type="evidence" value="ECO:0007669"/>
    <property type="project" value="InterPro"/>
</dbReference>
<feature type="transmembrane region" description="Helical" evidence="9">
    <location>
        <begin position="291"/>
        <end position="311"/>
    </location>
</feature>
<comment type="similarity">
    <text evidence="3">Belongs to the CobD/CbiB family.</text>
</comment>
<sequence>MSLNNPDFILILTLVSGAVLDTILGDPIWLPHPVRLFGVTIGWLDKALNRGVMRFYKGLIMTLMLVSAVWIIIYLTILTLEPYPVISIIITSIFVFFGLGNKSLIEEGLKVERFIDKEETENARKQLATIVGRDTKQLSPQKMRVAVLETLSENLSDGVVAPLFYLAIGGVPLMMAYKMVNTLDSMVGYKNERYIDFGKASAILDDIANFVPSRLTALMIAICSASKRSFEFIYKFGKAHASPNSGYPEAALAGTLNCRFGGGSYYNDILVDKPFIGINDREINKSDIKRAIYINIRVFILSIAIISLICIW</sequence>
<dbReference type="Pfam" id="PF03186">
    <property type="entry name" value="CobD_Cbib"/>
    <property type="match status" value="1"/>
</dbReference>
<dbReference type="GO" id="GO:0009236">
    <property type="term" value="P:cobalamin biosynthetic process"/>
    <property type="evidence" value="ECO:0007669"/>
    <property type="project" value="UniProtKB-UniPathway"/>
</dbReference>
<comment type="subcellular location">
    <subcellularLocation>
        <location evidence="1">Cell membrane</location>
        <topology evidence="1">Multi-pass membrane protein</topology>
    </subcellularLocation>
</comment>
<keyword evidence="7 9" id="KW-1133">Transmembrane helix</keyword>
<evidence type="ECO:0000256" key="1">
    <source>
        <dbReference type="ARBA" id="ARBA00004651"/>
    </source>
</evidence>
<evidence type="ECO:0000256" key="7">
    <source>
        <dbReference type="ARBA" id="ARBA00022989"/>
    </source>
</evidence>
<dbReference type="InterPro" id="IPR004485">
    <property type="entry name" value="Cobalamin_biosynth_CobD/CbiB"/>
</dbReference>
<comment type="caution">
    <text evidence="10">The sequence shown here is derived from an EMBL/GenBank/DDBJ whole genome shotgun (WGS) entry which is preliminary data.</text>
</comment>
<organism evidence="10">
    <name type="scientific">bioreactor metagenome</name>
    <dbReference type="NCBI Taxonomy" id="1076179"/>
    <lineage>
        <taxon>unclassified sequences</taxon>
        <taxon>metagenomes</taxon>
        <taxon>ecological metagenomes</taxon>
    </lineage>
</organism>
<keyword evidence="8 9" id="KW-0472">Membrane</keyword>
<dbReference type="UniPathway" id="UPA00148"/>
<name>A0A644VY45_9ZZZZ</name>
<dbReference type="NCBIfam" id="TIGR00380">
    <property type="entry name" value="cobal_cbiB"/>
    <property type="match status" value="1"/>
</dbReference>
<dbReference type="GO" id="GO:0005886">
    <property type="term" value="C:plasma membrane"/>
    <property type="evidence" value="ECO:0007669"/>
    <property type="project" value="UniProtKB-SubCell"/>
</dbReference>